<dbReference type="InterPro" id="IPR031811">
    <property type="entry name" value="ALGX/ALGJ_SGNH-like"/>
</dbReference>
<evidence type="ECO:0000259" key="7">
    <source>
        <dbReference type="Pfam" id="PF16822"/>
    </source>
</evidence>
<gene>
    <name evidence="8" type="ORF">RRU01S_36_00025</name>
</gene>
<protein>
    <recommendedName>
        <fullName evidence="7">AlgX/AlgJ SGNH hydrolase-like domain-containing protein</fullName>
    </recommendedName>
</protein>
<evidence type="ECO:0000256" key="1">
    <source>
        <dbReference type="ARBA" id="ARBA00004418"/>
    </source>
</evidence>
<dbReference type="AlphaFoldDB" id="A0A081D342"/>
<evidence type="ECO:0000313" key="8">
    <source>
        <dbReference type="EMBL" id="GAK73338.1"/>
    </source>
</evidence>
<evidence type="ECO:0000256" key="4">
    <source>
        <dbReference type="ARBA" id="ARBA00022729"/>
    </source>
</evidence>
<keyword evidence="6" id="KW-0016">Alginate biosynthesis</keyword>
<dbReference type="UniPathway" id="UPA00286"/>
<evidence type="ECO:0000256" key="2">
    <source>
        <dbReference type="ARBA" id="ARBA00005182"/>
    </source>
</evidence>
<name>A0A081D342_9HYPH</name>
<evidence type="ECO:0000313" key="9">
    <source>
        <dbReference type="Proteomes" id="UP000028701"/>
    </source>
</evidence>
<keyword evidence="4" id="KW-0732">Signal</keyword>
<dbReference type="GO" id="GO:0042597">
    <property type="term" value="C:periplasmic space"/>
    <property type="evidence" value="ECO:0007669"/>
    <property type="project" value="UniProtKB-SubCell"/>
</dbReference>
<evidence type="ECO:0000256" key="5">
    <source>
        <dbReference type="ARBA" id="ARBA00022764"/>
    </source>
</evidence>
<dbReference type="EMBL" id="BBJU01000036">
    <property type="protein sequence ID" value="GAK73338.1"/>
    <property type="molecule type" value="Genomic_DNA"/>
</dbReference>
<reference evidence="8 9" key="1">
    <citation type="submission" date="2014-08" db="EMBL/GenBank/DDBJ databases">
        <title>Whole genome shotgun sequence of Rhizobium rubi NBRC 13261.</title>
        <authorList>
            <person name="Katano-Makiyama Y."/>
            <person name="Hosoyama A."/>
            <person name="Hashimoto M."/>
            <person name="Hosoyama Y."/>
            <person name="Noguchi M."/>
            <person name="Tsuchikane K."/>
            <person name="Uohara A."/>
            <person name="Ohji S."/>
            <person name="Ichikawa N."/>
            <person name="Kimura A."/>
            <person name="Yamazoe A."/>
            <person name="Fujita N."/>
        </authorList>
    </citation>
    <scope>NUCLEOTIDE SEQUENCE [LARGE SCALE GENOMIC DNA]</scope>
    <source>
        <strain evidence="8 9">NBRC 13261</strain>
    </source>
</reference>
<dbReference type="eggNOG" id="COG0457">
    <property type="taxonomic scope" value="Bacteria"/>
</dbReference>
<proteinExistence type="predicted"/>
<evidence type="ECO:0000256" key="3">
    <source>
        <dbReference type="ARBA" id="ARBA00022679"/>
    </source>
</evidence>
<dbReference type="GO" id="GO:0016740">
    <property type="term" value="F:transferase activity"/>
    <property type="evidence" value="ECO:0007669"/>
    <property type="project" value="UniProtKB-KW"/>
</dbReference>
<sequence length="426" mass="48346">MMTSKRFLSTADGIFLENGWFFLGDKYAEDFSQACGTYEPDEDHASRWIESAYHLDGQCKRRGIPCIFMVGPAKWSIYPELLREIAPEGRSRPSVHDSIMNIAKDLELLDLRQVLMNGKKTAHTYSPRDSHWNGYGAYLAWQQMVLRLSLHCPANALFDPGKILDIHESDDWNEATNLTGIPGENTFYYPEFENSFPDFEIRSPGGYWRTQPGSALIHVSEIPVDTRCHGSTSRLRALILRDSVGDLLSPYLVSSFSETYQRTHHVNVEGRPPNISALLRDYAPDVVLFMITERYLIYPLLDLEMARACTLFDLRQDRVAHWPAISTAPALVIDGWDNPKQPVLIRMPPDRATKTVLKISMCTNGTGALLVSYTAEGKVRQKYFIYRTGPNDFYLEVNGNVSGDHIWILDEYNASPTFITAIALSY</sequence>
<organism evidence="8 9">
    <name type="scientific">Agrobacterium rubi TR3 = NBRC 13261</name>
    <dbReference type="NCBI Taxonomy" id="1368415"/>
    <lineage>
        <taxon>Bacteria</taxon>
        <taxon>Pseudomonadati</taxon>
        <taxon>Pseudomonadota</taxon>
        <taxon>Alphaproteobacteria</taxon>
        <taxon>Hyphomicrobiales</taxon>
        <taxon>Rhizobiaceae</taxon>
        <taxon>Rhizobium/Agrobacterium group</taxon>
        <taxon>Agrobacterium</taxon>
    </lineage>
</organism>
<comment type="caution">
    <text evidence="8">The sequence shown here is derived from an EMBL/GenBank/DDBJ whole genome shotgun (WGS) entry which is preliminary data.</text>
</comment>
<comment type="pathway">
    <text evidence="2">Glycan biosynthesis; alginate biosynthesis.</text>
</comment>
<comment type="subcellular location">
    <subcellularLocation>
        <location evidence="1">Periplasm</location>
    </subcellularLocation>
</comment>
<evidence type="ECO:0000256" key="6">
    <source>
        <dbReference type="ARBA" id="ARBA00022841"/>
    </source>
</evidence>
<keyword evidence="3" id="KW-0808">Transferase</keyword>
<keyword evidence="5" id="KW-0574">Periplasm</keyword>
<feature type="domain" description="AlgX/AlgJ SGNH hydrolase-like" evidence="7">
    <location>
        <begin position="18"/>
        <end position="144"/>
    </location>
</feature>
<dbReference type="Proteomes" id="UP000028701">
    <property type="component" value="Unassembled WGS sequence"/>
</dbReference>
<accession>A0A081D342</accession>
<dbReference type="GO" id="GO:0042121">
    <property type="term" value="P:alginic acid biosynthetic process"/>
    <property type="evidence" value="ECO:0007669"/>
    <property type="project" value="UniProtKB-UniPathway"/>
</dbReference>
<dbReference type="Pfam" id="PF16822">
    <property type="entry name" value="ALGX"/>
    <property type="match status" value="1"/>
</dbReference>